<keyword evidence="2" id="KW-1185">Reference proteome</keyword>
<protein>
    <submittedName>
        <fullName evidence="1">Thiol-disulfide isomerase/thioredoxin</fullName>
    </submittedName>
</protein>
<accession>A0A2T4Z0I7</accession>
<proteinExistence type="predicted"/>
<evidence type="ECO:0000313" key="2">
    <source>
        <dbReference type="Proteomes" id="UP000241639"/>
    </source>
</evidence>
<evidence type="ECO:0000313" key="1">
    <source>
        <dbReference type="EMBL" id="PTM53264.1"/>
    </source>
</evidence>
<comment type="caution">
    <text evidence="1">The sequence shown here is derived from an EMBL/GenBank/DDBJ whole genome shotgun (WGS) entry which is preliminary data.</text>
</comment>
<dbReference type="InterPro" id="IPR036249">
    <property type="entry name" value="Thioredoxin-like_sf"/>
</dbReference>
<organism evidence="1 2">
    <name type="scientific">Desmospora activa DSM 45169</name>
    <dbReference type="NCBI Taxonomy" id="1121389"/>
    <lineage>
        <taxon>Bacteria</taxon>
        <taxon>Bacillati</taxon>
        <taxon>Bacillota</taxon>
        <taxon>Bacilli</taxon>
        <taxon>Bacillales</taxon>
        <taxon>Thermoactinomycetaceae</taxon>
        <taxon>Desmospora</taxon>
    </lineage>
</organism>
<name>A0A2T4Z0I7_9BACL</name>
<dbReference type="GO" id="GO:0016853">
    <property type="term" value="F:isomerase activity"/>
    <property type="evidence" value="ECO:0007669"/>
    <property type="project" value="UniProtKB-KW"/>
</dbReference>
<dbReference type="OrthoDB" id="6120799at2"/>
<sequence>MNLDQWFEQGMTGQAYIDSMEVNREALLEIYRSFQPQESEAYFSELANRRLRGIVLTADWCGDAMMCVPIVMRIAEKAGIEMRYLIRDENLELMDQYLTNGKSRSIPIFIFIDDKGEERVVWGPRAPEVQTAIDAIRAQLPSSEDPMFKEKQRALYKDFRQQLLEKREWWQAVERSLKERFQERMG</sequence>
<dbReference type="EMBL" id="PZZP01000004">
    <property type="protein sequence ID" value="PTM53264.1"/>
    <property type="molecule type" value="Genomic_DNA"/>
</dbReference>
<dbReference type="Proteomes" id="UP000241639">
    <property type="component" value="Unassembled WGS sequence"/>
</dbReference>
<dbReference type="SUPFAM" id="SSF52833">
    <property type="entry name" value="Thioredoxin-like"/>
    <property type="match status" value="1"/>
</dbReference>
<gene>
    <name evidence="1" type="ORF">C8J48_3588</name>
</gene>
<keyword evidence="1" id="KW-0413">Isomerase</keyword>
<dbReference type="Pfam" id="PF14595">
    <property type="entry name" value="Thioredoxin_9"/>
    <property type="match status" value="1"/>
</dbReference>
<dbReference type="Gene3D" id="3.40.30.10">
    <property type="entry name" value="Glutaredoxin"/>
    <property type="match status" value="1"/>
</dbReference>
<dbReference type="RefSeq" id="WP_107728555.1">
    <property type="nucleotide sequence ID" value="NZ_PZZP01000004.1"/>
</dbReference>
<dbReference type="AlphaFoldDB" id="A0A2T4Z0I7"/>
<reference evidence="1 2" key="1">
    <citation type="submission" date="2018-04" db="EMBL/GenBank/DDBJ databases">
        <title>Genomic Encyclopedia of Archaeal and Bacterial Type Strains, Phase II (KMG-II): from individual species to whole genera.</title>
        <authorList>
            <person name="Goeker M."/>
        </authorList>
    </citation>
    <scope>NUCLEOTIDE SEQUENCE [LARGE SCALE GENOMIC DNA]</scope>
    <source>
        <strain evidence="1 2">DSM 45169</strain>
    </source>
</reference>